<evidence type="ECO:0000259" key="2">
    <source>
        <dbReference type="Pfam" id="PF13439"/>
    </source>
</evidence>
<reference evidence="3 4" key="1">
    <citation type="submission" date="2020-08" db="EMBL/GenBank/DDBJ databases">
        <title>Genomic Encyclopedia of Type Strains, Phase IV (KMG-IV): sequencing the most valuable type-strain genomes for metagenomic binning, comparative biology and taxonomic classification.</title>
        <authorList>
            <person name="Goeker M."/>
        </authorList>
    </citation>
    <scope>NUCLEOTIDE SEQUENCE [LARGE SCALE GENOMIC DNA]</scope>
    <source>
        <strain evidence="3 4">DSM 12252</strain>
    </source>
</reference>
<proteinExistence type="predicted"/>
<dbReference type="Pfam" id="PF00534">
    <property type="entry name" value="Glycos_transf_1"/>
    <property type="match status" value="1"/>
</dbReference>
<gene>
    <name evidence="3" type="ORF">HNQ65_002508</name>
</gene>
<evidence type="ECO:0000313" key="4">
    <source>
        <dbReference type="Proteomes" id="UP000590740"/>
    </source>
</evidence>
<comment type="caution">
    <text evidence="3">The sequence shown here is derived from an EMBL/GenBank/DDBJ whole genome shotgun (WGS) entry which is preliminary data.</text>
</comment>
<sequence length="373" mass="41730">MADNPLSHRKWRIVHSEASLGWGGQEHRILAEMTGMRRRGSEVWLVAPENSQIYRRAELAGVPVLAQNFRRRLLLPFYVMRLAWWLKQNRIEIVNPHSSRDGWMLTLAARVARVPLIIRSRHFDVPIPNQSLSRLMYKEWSHHIITTSPKITDTLLSTFNLDPDEVTTLPTGVDVERFRPDGPRATLPLPALPAGTPLVGMITVIRYAKGTQILAEAAGLLRDQGLRIHCVIAGDGPWRSYLEAVLEKLGVQDLFTLAGHREDVPDIIRALDIVAIPSFHEAIPQSGLQSLASGVPVVASNVGGIPSIIKDGETGRLVPMQDAVALARAIRETLEQREKTQAMCAEGRSFIMREHSLDTMLDRLEAIYHRHLG</sequence>
<evidence type="ECO:0000313" key="3">
    <source>
        <dbReference type="EMBL" id="MBB5032925.1"/>
    </source>
</evidence>
<dbReference type="RefSeq" id="WP_184339855.1">
    <property type="nucleotide sequence ID" value="NZ_JACHIG010000005.1"/>
</dbReference>
<name>A0A7W7YBQ9_9BACT</name>
<dbReference type="SUPFAM" id="SSF53756">
    <property type="entry name" value="UDP-Glycosyltransferase/glycogen phosphorylase"/>
    <property type="match status" value="1"/>
</dbReference>
<dbReference type="AlphaFoldDB" id="A0A7W7YBQ9"/>
<dbReference type="EMBL" id="JACHIG010000005">
    <property type="protein sequence ID" value="MBB5032925.1"/>
    <property type="molecule type" value="Genomic_DNA"/>
</dbReference>
<keyword evidence="3" id="KW-0808">Transferase</keyword>
<dbReference type="InterPro" id="IPR028098">
    <property type="entry name" value="Glyco_trans_4-like_N"/>
</dbReference>
<evidence type="ECO:0000259" key="1">
    <source>
        <dbReference type="Pfam" id="PF00534"/>
    </source>
</evidence>
<feature type="domain" description="Glycosyl transferase family 1" evidence="1">
    <location>
        <begin position="193"/>
        <end position="348"/>
    </location>
</feature>
<accession>A0A7W7YBQ9</accession>
<dbReference type="Proteomes" id="UP000590740">
    <property type="component" value="Unassembled WGS sequence"/>
</dbReference>
<dbReference type="PANTHER" id="PTHR45947">
    <property type="entry name" value="SULFOQUINOVOSYL TRANSFERASE SQD2"/>
    <property type="match status" value="1"/>
</dbReference>
<dbReference type="Pfam" id="PF13439">
    <property type="entry name" value="Glyco_transf_4"/>
    <property type="match status" value="1"/>
</dbReference>
<dbReference type="Gene3D" id="3.40.50.2000">
    <property type="entry name" value="Glycogen Phosphorylase B"/>
    <property type="match status" value="2"/>
</dbReference>
<dbReference type="InterPro" id="IPR001296">
    <property type="entry name" value="Glyco_trans_1"/>
</dbReference>
<dbReference type="PANTHER" id="PTHR45947:SF3">
    <property type="entry name" value="SULFOQUINOVOSYL TRANSFERASE SQD2"/>
    <property type="match status" value="1"/>
</dbReference>
<dbReference type="InterPro" id="IPR050194">
    <property type="entry name" value="Glycosyltransferase_grp1"/>
</dbReference>
<protein>
    <submittedName>
        <fullName evidence="3">Glycosyltransferase involved in cell wall biosynthesis</fullName>
    </submittedName>
</protein>
<organism evidence="3 4">
    <name type="scientific">Prosthecobacter vanneervenii</name>
    <dbReference type="NCBI Taxonomy" id="48466"/>
    <lineage>
        <taxon>Bacteria</taxon>
        <taxon>Pseudomonadati</taxon>
        <taxon>Verrucomicrobiota</taxon>
        <taxon>Verrucomicrobiia</taxon>
        <taxon>Verrucomicrobiales</taxon>
        <taxon>Verrucomicrobiaceae</taxon>
        <taxon>Prosthecobacter</taxon>
    </lineage>
</organism>
<feature type="domain" description="Glycosyltransferase subfamily 4-like N-terminal" evidence="2">
    <location>
        <begin position="22"/>
        <end position="177"/>
    </location>
</feature>
<keyword evidence="4" id="KW-1185">Reference proteome</keyword>
<dbReference type="GO" id="GO:0016758">
    <property type="term" value="F:hexosyltransferase activity"/>
    <property type="evidence" value="ECO:0007669"/>
    <property type="project" value="TreeGrafter"/>
</dbReference>